<protein>
    <recommendedName>
        <fullName evidence="3 13">Flagellar biosynthesis protein FlhF</fullName>
    </recommendedName>
</protein>
<dbReference type="GO" id="GO:0005886">
    <property type="term" value="C:plasma membrane"/>
    <property type="evidence" value="ECO:0007669"/>
    <property type="project" value="UniProtKB-SubCell"/>
</dbReference>
<comment type="caution">
    <text evidence="17">The sequence shown here is derived from an EMBL/GenBank/DDBJ whole genome shotgun (WGS) entry which is preliminary data.</text>
</comment>
<keyword evidence="4" id="KW-0813">Transport</keyword>
<name>A0A3D9KKL7_9BACL</name>
<keyword evidence="17" id="KW-0282">Flagellum</keyword>
<evidence type="ECO:0000259" key="15">
    <source>
        <dbReference type="SMART" id="SM00382"/>
    </source>
</evidence>
<dbReference type="InterPro" id="IPR047040">
    <property type="entry name" value="FlhF__GTPase_dom"/>
</dbReference>
<proteinExistence type="inferred from homology"/>
<gene>
    <name evidence="17" type="ORF">DFP98_103271</name>
</gene>
<evidence type="ECO:0000259" key="16">
    <source>
        <dbReference type="SMART" id="SM00962"/>
    </source>
</evidence>
<keyword evidence="6" id="KW-0547">Nucleotide-binding</keyword>
<evidence type="ECO:0000256" key="13">
    <source>
        <dbReference type="NCBIfam" id="TIGR03499"/>
    </source>
</evidence>
<evidence type="ECO:0000256" key="11">
    <source>
        <dbReference type="ARBA" id="ARBA00023225"/>
    </source>
</evidence>
<dbReference type="Proteomes" id="UP000256977">
    <property type="component" value="Unassembled WGS sequence"/>
</dbReference>
<evidence type="ECO:0000256" key="10">
    <source>
        <dbReference type="ARBA" id="ARBA00023136"/>
    </source>
</evidence>
<dbReference type="EMBL" id="QRDZ01000003">
    <property type="protein sequence ID" value="RED86416.1"/>
    <property type="molecule type" value="Genomic_DNA"/>
</dbReference>
<dbReference type="PANTHER" id="PTHR43134:SF3">
    <property type="entry name" value="FLAGELLAR BIOSYNTHESIS PROTEIN FLHF"/>
    <property type="match status" value="1"/>
</dbReference>
<dbReference type="InterPro" id="IPR003593">
    <property type="entry name" value="AAA+_ATPase"/>
</dbReference>
<dbReference type="SMART" id="SM00382">
    <property type="entry name" value="AAA"/>
    <property type="match status" value="1"/>
</dbReference>
<dbReference type="GO" id="GO:0006614">
    <property type="term" value="P:SRP-dependent cotranslational protein targeting to membrane"/>
    <property type="evidence" value="ECO:0007669"/>
    <property type="project" value="UniProtKB-UniRule"/>
</dbReference>
<dbReference type="Gene3D" id="3.40.50.300">
    <property type="entry name" value="P-loop containing nucleotide triphosphate hydrolases"/>
    <property type="match status" value="1"/>
</dbReference>
<dbReference type="NCBIfam" id="TIGR03499">
    <property type="entry name" value="FlhF"/>
    <property type="match status" value="1"/>
</dbReference>
<dbReference type="InterPro" id="IPR027417">
    <property type="entry name" value="P-loop_NTPase"/>
</dbReference>
<evidence type="ECO:0000256" key="2">
    <source>
        <dbReference type="ARBA" id="ARBA00008531"/>
    </source>
</evidence>
<dbReference type="GO" id="GO:0005525">
    <property type="term" value="F:GTP binding"/>
    <property type="evidence" value="ECO:0007669"/>
    <property type="project" value="UniProtKB-UniRule"/>
</dbReference>
<keyword evidence="10" id="KW-0472">Membrane</keyword>
<dbReference type="AlphaFoldDB" id="A0A3D9KKL7"/>
<dbReference type="SMART" id="SM00962">
    <property type="entry name" value="SRP54"/>
    <property type="match status" value="1"/>
</dbReference>
<dbReference type="RefSeq" id="WP_116059533.1">
    <property type="nucleotide sequence ID" value="NZ_QRDZ01000003.1"/>
</dbReference>
<keyword evidence="17" id="KW-0966">Cell projection</keyword>
<evidence type="ECO:0000256" key="6">
    <source>
        <dbReference type="ARBA" id="ARBA00022741"/>
    </source>
</evidence>
<keyword evidence="18" id="KW-1185">Reference proteome</keyword>
<evidence type="ECO:0000256" key="7">
    <source>
        <dbReference type="ARBA" id="ARBA00022795"/>
    </source>
</evidence>
<dbReference type="GO" id="GO:0044781">
    <property type="term" value="P:bacterial-type flagellum organization"/>
    <property type="evidence" value="ECO:0007669"/>
    <property type="project" value="UniProtKB-UniRule"/>
</dbReference>
<organism evidence="17 18">
    <name type="scientific">Cohnella phaseoli</name>
    <dbReference type="NCBI Taxonomy" id="456490"/>
    <lineage>
        <taxon>Bacteria</taxon>
        <taxon>Bacillati</taxon>
        <taxon>Bacillota</taxon>
        <taxon>Bacilli</taxon>
        <taxon>Bacillales</taxon>
        <taxon>Paenibacillaceae</taxon>
        <taxon>Cohnella</taxon>
    </lineage>
</organism>
<dbReference type="GO" id="GO:0003924">
    <property type="term" value="F:GTPase activity"/>
    <property type="evidence" value="ECO:0007669"/>
    <property type="project" value="UniProtKB-UniRule"/>
</dbReference>
<accession>A0A3D9KKL7</accession>
<dbReference type="InterPro" id="IPR000897">
    <property type="entry name" value="SRP54_GTPase_dom"/>
</dbReference>
<comment type="subcellular location">
    <subcellularLocation>
        <location evidence="1">Cell membrane</location>
        <topology evidence="1">Peripheral membrane protein</topology>
        <orientation evidence="1">Cytoplasmic side</orientation>
    </subcellularLocation>
</comment>
<feature type="region of interest" description="Disordered" evidence="14">
    <location>
        <begin position="97"/>
        <end position="126"/>
    </location>
</feature>
<feature type="domain" description="SRP54-type proteins GTP-binding" evidence="16">
    <location>
        <begin position="283"/>
        <end position="474"/>
    </location>
</feature>
<dbReference type="Gene3D" id="1.20.120.1380">
    <property type="entry name" value="Flagellar FlhF biosynthesis protein, N domain"/>
    <property type="match status" value="1"/>
</dbReference>
<dbReference type="GO" id="GO:0005047">
    <property type="term" value="F:signal recognition particle binding"/>
    <property type="evidence" value="ECO:0007669"/>
    <property type="project" value="TreeGrafter"/>
</dbReference>
<dbReference type="Pfam" id="PF00448">
    <property type="entry name" value="SRP54"/>
    <property type="match status" value="1"/>
</dbReference>
<dbReference type="SUPFAM" id="SSF52540">
    <property type="entry name" value="P-loop containing nucleoside triphosphate hydrolases"/>
    <property type="match status" value="1"/>
</dbReference>
<dbReference type="PANTHER" id="PTHR43134">
    <property type="entry name" value="SIGNAL RECOGNITION PARTICLE RECEPTOR SUBUNIT ALPHA"/>
    <property type="match status" value="1"/>
</dbReference>
<evidence type="ECO:0000256" key="1">
    <source>
        <dbReference type="ARBA" id="ARBA00004413"/>
    </source>
</evidence>
<evidence type="ECO:0000313" key="17">
    <source>
        <dbReference type="EMBL" id="RED86416.1"/>
    </source>
</evidence>
<sequence length="479" mass="52638">MKVKRYIVDDVPEAVQMIRAELGSDAVILNTKEIRVGGFLGMFRQKRMEVIAAVDETVSKAPARAPALTRVLENMPKPEARAIAAAISESAARPIPSNAVRERYTQPPFSDSGRQPITGGPSAAVKEPQAERLTQIELNKPAEEQAASAAPNPIDPLDRLRSGIADRLKSDALAAAEPKPDSFRDSEIRDETSVVLQELRSLREMMTIMTKQQTTRSIPESVLNWSKRLASQGVEPAYVEQFAEAVGARLKSGAEDGQAYEAARDVLLAWLNEAKGEGIAPETRIVHFVGPTGVGKTTTIAKLAADQSFGQRRSIGFITADTYRIAAVDQLRTYADILNVPLEVVFSPGELTRAYHKLADRDLLFMDTAGRNYRNELFVSEVNSLLSLAEGAESTLVLSMTSKYSDMKAVASQFSKYGVRQLLLTKFDETESYGAVVNLVKEFDFRISYYTCGQTVPDDIKAFDPEEIVRKLLGETVDD</sequence>
<reference evidence="17 18" key="1">
    <citation type="submission" date="2018-07" db="EMBL/GenBank/DDBJ databases">
        <title>Genomic Encyclopedia of Type Strains, Phase III (KMG-III): the genomes of soil and plant-associated and newly described type strains.</title>
        <authorList>
            <person name="Whitman W."/>
        </authorList>
    </citation>
    <scope>NUCLEOTIDE SEQUENCE [LARGE SCALE GENOMIC DNA]</scope>
    <source>
        <strain evidence="17 18">CECT 7287</strain>
    </source>
</reference>
<dbReference type="OrthoDB" id="9778554at2"/>
<dbReference type="InterPro" id="IPR020006">
    <property type="entry name" value="FlhF"/>
</dbReference>
<keyword evidence="8" id="KW-0653">Protein transport</keyword>
<comment type="function">
    <text evidence="12">Necessary for flagellar biosynthesis. May be involved in translocation of the flagellum.</text>
</comment>
<dbReference type="FunFam" id="3.40.50.300:FF:000695">
    <property type="entry name" value="Flagellar biosynthesis regulator FlhF"/>
    <property type="match status" value="1"/>
</dbReference>
<keyword evidence="17" id="KW-0969">Cilium</keyword>
<evidence type="ECO:0000256" key="3">
    <source>
        <dbReference type="ARBA" id="ARBA00014919"/>
    </source>
</evidence>
<keyword evidence="5" id="KW-1003">Cell membrane</keyword>
<keyword evidence="9" id="KW-0342">GTP-binding</keyword>
<dbReference type="GO" id="GO:0015031">
    <property type="term" value="P:protein transport"/>
    <property type="evidence" value="ECO:0007669"/>
    <property type="project" value="UniProtKB-KW"/>
</dbReference>
<evidence type="ECO:0000256" key="12">
    <source>
        <dbReference type="ARBA" id="ARBA00025337"/>
    </source>
</evidence>
<keyword evidence="7" id="KW-1005">Bacterial flagellum biogenesis</keyword>
<evidence type="ECO:0000256" key="14">
    <source>
        <dbReference type="SAM" id="MobiDB-lite"/>
    </source>
</evidence>
<dbReference type="CDD" id="cd17873">
    <property type="entry name" value="FlhF"/>
    <property type="match status" value="1"/>
</dbReference>
<feature type="domain" description="AAA+ ATPase" evidence="15">
    <location>
        <begin position="282"/>
        <end position="422"/>
    </location>
</feature>
<evidence type="ECO:0000256" key="8">
    <source>
        <dbReference type="ARBA" id="ARBA00022927"/>
    </source>
</evidence>
<evidence type="ECO:0000256" key="4">
    <source>
        <dbReference type="ARBA" id="ARBA00022448"/>
    </source>
</evidence>
<evidence type="ECO:0000256" key="9">
    <source>
        <dbReference type="ARBA" id="ARBA00023134"/>
    </source>
</evidence>
<keyword evidence="11" id="KW-1006">Bacterial flagellum protein export</keyword>
<evidence type="ECO:0000256" key="5">
    <source>
        <dbReference type="ARBA" id="ARBA00022475"/>
    </source>
</evidence>
<comment type="similarity">
    <text evidence="2">Belongs to the GTP-binding SRP family.</text>
</comment>
<evidence type="ECO:0000313" key="18">
    <source>
        <dbReference type="Proteomes" id="UP000256977"/>
    </source>
</evidence>